<evidence type="ECO:0000313" key="11">
    <source>
        <dbReference type="Proteomes" id="UP001162741"/>
    </source>
</evidence>
<gene>
    <name evidence="10" type="ORF">MKQ68_17870</name>
</gene>
<feature type="chain" id="PRO_5047430131" evidence="7">
    <location>
        <begin position="22"/>
        <end position="599"/>
    </location>
</feature>
<feature type="domain" description="SusD-like N-terminal" evidence="9">
    <location>
        <begin position="21"/>
        <end position="223"/>
    </location>
</feature>
<proteinExistence type="inferred from homology"/>
<keyword evidence="3 7" id="KW-0732">Signal</keyword>
<evidence type="ECO:0000256" key="7">
    <source>
        <dbReference type="SAM" id="SignalP"/>
    </source>
</evidence>
<feature type="compositionally biased region" description="Polar residues" evidence="6">
    <location>
        <begin position="425"/>
        <end position="438"/>
    </location>
</feature>
<evidence type="ECO:0000256" key="2">
    <source>
        <dbReference type="ARBA" id="ARBA00006275"/>
    </source>
</evidence>
<evidence type="ECO:0000256" key="3">
    <source>
        <dbReference type="ARBA" id="ARBA00022729"/>
    </source>
</evidence>
<sequence>MKKIFLILTATLALGISSCSKYLDQVPDDVLTIDDIFKSKVNTDKFLANVYSSLPNENQERYTNTAHSGVFTAASDEAVYTWTFPYSTQLNASTWAKTDGNISTWWSNYYKGVRNAGYFIQQIDGANALEVPELTKKYYKAEARALRAMFYFFLVRMYGPVLILGEDPVDLNTPLSDLQYSRSHIDTCINYIANELDKAYEELDYTPFNGEIGRVTKGACKAFKVQALMLAASPLYNGNANYTDFKNVDGTPLVNTTYDANKWKRAADAAKAFIDEFVTTQGTYALFRDNNADPYMAAYLACRNVHLVEWNQEWIYGRSKSESYLRYDRMGKHVGAPSEQQGGGSLGATQTMVDAFYMANGLPITDPASGYQATGFTSFRAPFDNTTRSTYNQWINREPRFYVSITYNKSLWLYGSNVITDMEFSGNSGKSKSTSDVSPTGYIPRKAVPQTETRRGAPYLRLANIYLDYVEALNEYDPGNADILTYLNLIRTRAGVSGFGTGVVPVPAGPAAMREAIRTERRIELAFENARFFDTRRWLIAENTNNGPIWGMNMNADGAAFYTPTISSTRTFRKDRDYLFPIPNNETLLNQNLVQNPNW</sequence>
<comment type="similarity">
    <text evidence="2">Belongs to the SusD family.</text>
</comment>
<dbReference type="InterPro" id="IPR012944">
    <property type="entry name" value="SusD_RagB_dom"/>
</dbReference>
<evidence type="ECO:0000256" key="5">
    <source>
        <dbReference type="ARBA" id="ARBA00023237"/>
    </source>
</evidence>
<evidence type="ECO:0000256" key="1">
    <source>
        <dbReference type="ARBA" id="ARBA00004442"/>
    </source>
</evidence>
<accession>A0ABY6IX60</accession>
<dbReference type="PROSITE" id="PS51257">
    <property type="entry name" value="PROKAR_LIPOPROTEIN"/>
    <property type="match status" value="1"/>
</dbReference>
<dbReference type="Pfam" id="PF07980">
    <property type="entry name" value="SusD_RagB"/>
    <property type="match status" value="1"/>
</dbReference>
<evidence type="ECO:0000313" key="10">
    <source>
        <dbReference type="EMBL" id="UYQ91956.1"/>
    </source>
</evidence>
<dbReference type="InterPro" id="IPR033985">
    <property type="entry name" value="SusD-like_N"/>
</dbReference>
<feature type="region of interest" description="Disordered" evidence="6">
    <location>
        <begin position="425"/>
        <end position="444"/>
    </location>
</feature>
<feature type="signal peptide" evidence="7">
    <location>
        <begin position="1"/>
        <end position="21"/>
    </location>
</feature>
<evidence type="ECO:0000256" key="6">
    <source>
        <dbReference type="SAM" id="MobiDB-lite"/>
    </source>
</evidence>
<dbReference type="Proteomes" id="UP001162741">
    <property type="component" value="Chromosome"/>
</dbReference>
<dbReference type="EMBL" id="CP107006">
    <property type="protein sequence ID" value="UYQ91956.1"/>
    <property type="molecule type" value="Genomic_DNA"/>
</dbReference>
<evidence type="ECO:0000259" key="9">
    <source>
        <dbReference type="Pfam" id="PF14322"/>
    </source>
</evidence>
<keyword evidence="11" id="KW-1185">Reference proteome</keyword>
<protein>
    <submittedName>
        <fullName evidence="10">RagB/SusD family nutrient uptake outer membrane protein</fullName>
    </submittedName>
</protein>
<dbReference type="InterPro" id="IPR011990">
    <property type="entry name" value="TPR-like_helical_dom_sf"/>
</dbReference>
<reference evidence="10" key="1">
    <citation type="submission" date="2022-10" db="EMBL/GenBank/DDBJ databases">
        <title>Chitinophaga sp. nov., isolated from soil.</title>
        <authorList>
            <person name="Jeon C.O."/>
        </authorList>
    </citation>
    <scope>NUCLEOTIDE SEQUENCE</scope>
    <source>
        <strain evidence="10">R8</strain>
    </source>
</reference>
<dbReference type="Pfam" id="PF14322">
    <property type="entry name" value="SusD-like_3"/>
    <property type="match status" value="1"/>
</dbReference>
<evidence type="ECO:0000256" key="4">
    <source>
        <dbReference type="ARBA" id="ARBA00023136"/>
    </source>
</evidence>
<evidence type="ECO:0000259" key="8">
    <source>
        <dbReference type="Pfam" id="PF07980"/>
    </source>
</evidence>
<comment type="subcellular location">
    <subcellularLocation>
        <location evidence="1">Cell outer membrane</location>
    </subcellularLocation>
</comment>
<organism evidence="10 11">
    <name type="scientific">Chitinophaga horti</name>
    <dbReference type="NCBI Taxonomy" id="2920382"/>
    <lineage>
        <taxon>Bacteria</taxon>
        <taxon>Pseudomonadati</taxon>
        <taxon>Bacteroidota</taxon>
        <taxon>Chitinophagia</taxon>
        <taxon>Chitinophagales</taxon>
        <taxon>Chitinophagaceae</taxon>
        <taxon>Chitinophaga</taxon>
    </lineage>
</organism>
<dbReference type="SUPFAM" id="SSF48452">
    <property type="entry name" value="TPR-like"/>
    <property type="match status" value="1"/>
</dbReference>
<feature type="domain" description="RagB/SusD" evidence="8">
    <location>
        <begin position="310"/>
        <end position="599"/>
    </location>
</feature>
<keyword evidence="4" id="KW-0472">Membrane</keyword>
<name>A0ABY6IX60_9BACT</name>
<keyword evidence="5" id="KW-0998">Cell outer membrane</keyword>
<dbReference type="RefSeq" id="WP_264280304.1">
    <property type="nucleotide sequence ID" value="NZ_CP107006.1"/>
</dbReference>
<dbReference type="Gene3D" id="1.25.40.390">
    <property type="match status" value="1"/>
</dbReference>